<protein>
    <submittedName>
        <fullName evidence="6">Sugar-binding transcriptional regulator</fullName>
    </submittedName>
</protein>
<comment type="caution">
    <text evidence="6">The sequence shown here is derived from an EMBL/GenBank/DDBJ whole genome shotgun (WGS) entry which is preliminary data.</text>
</comment>
<dbReference type="RefSeq" id="WP_117328106.1">
    <property type="nucleotide sequence ID" value="NZ_QVTE01000054.1"/>
</dbReference>
<dbReference type="GO" id="GO:0003677">
    <property type="term" value="F:DNA binding"/>
    <property type="evidence" value="ECO:0007669"/>
    <property type="project" value="UniProtKB-KW"/>
</dbReference>
<dbReference type="Pfam" id="PF04198">
    <property type="entry name" value="Sugar-bind"/>
    <property type="match status" value="1"/>
</dbReference>
<evidence type="ECO:0000256" key="3">
    <source>
        <dbReference type="ARBA" id="ARBA00023125"/>
    </source>
</evidence>
<dbReference type="Gene3D" id="1.10.10.60">
    <property type="entry name" value="Homeodomain-like"/>
    <property type="match status" value="1"/>
</dbReference>
<feature type="domain" description="Sugar-binding" evidence="5">
    <location>
        <begin position="57"/>
        <end position="311"/>
    </location>
</feature>
<dbReference type="InterPro" id="IPR037171">
    <property type="entry name" value="NagB/RpiA_transferase-like"/>
</dbReference>
<evidence type="ECO:0000259" key="5">
    <source>
        <dbReference type="Pfam" id="PF04198"/>
    </source>
</evidence>
<sequence length="319" mass="34628">MVQEKLRLMVKVCQLYYQQGLNQQTIAARYGISRSQVSRMITTAKSEGLVEVKIRNPYSDESTLEKKLLHRFNIRDAIIVDTSEADSGSADILLAQAGAAFLESVFKDDDVVGVMAGKSIAALAREIKDPQKSNLQFVPIVGSWGAEGLEGHANTNAALMAKNTKGSYWLLNAPAVVSSVETKTVLIHEPEIEKVMELSRQANKAIIGIGEISKEATYVKSANMNSADFSLLTIEGAVGRICTSFINERGEEIGTAFSPRMIGIQAEELKKIPQVIAVARGKVKVNAIHAALTGGWVDVLITDIKTAISVLEKEEIRGK</sequence>
<name>A0A372LEB7_9BACI</name>
<dbReference type="OrthoDB" id="58802at2"/>
<dbReference type="InterPro" id="IPR051054">
    <property type="entry name" value="SorC_transcr_regulators"/>
</dbReference>
<proteinExistence type="inferred from homology"/>
<dbReference type="Pfam" id="PF13384">
    <property type="entry name" value="HTH_23"/>
    <property type="match status" value="1"/>
</dbReference>
<organism evidence="6 7">
    <name type="scientific">Peribacillus saganii</name>
    <dbReference type="NCBI Taxonomy" id="2303992"/>
    <lineage>
        <taxon>Bacteria</taxon>
        <taxon>Bacillati</taxon>
        <taxon>Bacillota</taxon>
        <taxon>Bacilli</taxon>
        <taxon>Bacillales</taxon>
        <taxon>Bacillaceae</taxon>
        <taxon>Peribacillus</taxon>
    </lineage>
</organism>
<dbReference type="InterPro" id="IPR007324">
    <property type="entry name" value="Sugar-bd_dom_put"/>
</dbReference>
<dbReference type="Gene3D" id="3.40.50.1360">
    <property type="match status" value="1"/>
</dbReference>
<evidence type="ECO:0000256" key="2">
    <source>
        <dbReference type="ARBA" id="ARBA00023015"/>
    </source>
</evidence>
<evidence type="ECO:0000313" key="7">
    <source>
        <dbReference type="Proteomes" id="UP000264541"/>
    </source>
</evidence>
<dbReference type="GO" id="GO:0030246">
    <property type="term" value="F:carbohydrate binding"/>
    <property type="evidence" value="ECO:0007669"/>
    <property type="project" value="InterPro"/>
</dbReference>
<evidence type="ECO:0000256" key="4">
    <source>
        <dbReference type="ARBA" id="ARBA00023163"/>
    </source>
</evidence>
<dbReference type="PANTHER" id="PTHR34294:SF1">
    <property type="entry name" value="TRANSCRIPTIONAL REGULATOR LSRR"/>
    <property type="match status" value="1"/>
</dbReference>
<reference evidence="6 7" key="1">
    <citation type="submission" date="2018-08" db="EMBL/GenBank/DDBJ databases">
        <title>Bacillus chawlae sp. nov., Bacillus glennii sp. nov., and Bacillus saganii sp. nov. Isolated from the Vehicle Assembly Building at Kennedy Space Center where the Viking Spacecraft were Assembled.</title>
        <authorList>
            <person name="Seuylemezian A."/>
            <person name="Vaishampayan P."/>
        </authorList>
    </citation>
    <scope>NUCLEOTIDE SEQUENCE [LARGE SCALE GENOMIC DNA]</scope>
    <source>
        <strain evidence="6 7">V47-23a</strain>
    </source>
</reference>
<accession>A0A372LEB7</accession>
<evidence type="ECO:0000256" key="1">
    <source>
        <dbReference type="ARBA" id="ARBA00010466"/>
    </source>
</evidence>
<keyword evidence="4" id="KW-0804">Transcription</keyword>
<dbReference type="SUPFAM" id="SSF100950">
    <property type="entry name" value="NagB/RpiA/CoA transferase-like"/>
    <property type="match status" value="1"/>
</dbReference>
<dbReference type="EMBL" id="QVTE01000054">
    <property type="protein sequence ID" value="RFU64640.1"/>
    <property type="molecule type" value="Genomic_DNA"/>
</dbReference>
<dbReference type="Proteomes" id="UP000264541">
    <property type="component" value="Unassembled WGS sequence"/>
</dbReference>
<evidence type="ECO:0000313" key="6">
    <source>
        <dbReference type="EMBL" id="RFU64640.1"/>
    </source>
</evidence>
<dbReference type="AlphaFoldDB" id="A0A372LEB7"/>
<keyword evidence="2" id="KW-0805">Transcription regulation</keyword>
<keyword evidence="7" id="KW-1185">Reference proteome</keyword>
<keyword evidence="3" id="KW-0238">DNA-binding</keyword>
<dbReference type="PANTHER" id="PTHR34294">
    <property type="entry name" value="TRANSCRIPTIONAL REGULATOR-RELATED"/>
    <property type="match status" value="1"/>
</dbReference>
<gene>
    <name evidence="6" type="ORF">D0469_17940</name>
</gene>
<comment type="similarity">
    <text evidence="1">Belongs to the SorC transcriptional regulatory family.</text>
</comment>